<dbReference type="Pfam" id="PF11325">
    <property type="entry name" value="DUF3127"/>
    <property type="match status" value="1"/>
</dbReference>
<accession>A0A929X0R2</accession>
<feature type="region of interest" description="Disordered" evidence="1">
    <location>
        <begin position="95"/>
        <end position="127"/>
    </location>
</feature>
<evidence type="ECO:0000313" key="2">
    <source>
        <dbReference type="EMBL" id="MBF0971081.1"/>
    </source>
</evidence>
<gene>
    <name evidence="2" type="ORF">HXK21_08605</name>
</gene>
<dbReference type="EMBL" id="JABZGR010000038">
    <property type="protein sequence ID" value="MBF0971081.1"/>
    <property type="molecule type" value="Genomic_DNA"/>
</dbReference>
<dbReference type="InterPro" id="IPR021474">
    <property type="entry name" value="DUF3127"/>
</dbReference>
<feature type="compositionally biased region" description="Low complexity" evidence="1">
    <location>
        <begin position="95"/>
        <end position="108"/>
    </location>
</feature>
<dbReference type="AlphaFoldDB" id="A0A929X0R2"/>
<comment type="caution">
    <text evidence="2">The sequence shown here is derived from an EMBL/GenBank/DDBJ whole genome shotgun (WGS) entry which is preliminary data.</text>
</comment>
<dbReference type="Proteomes" id="UP000704068">
    <property type="component" value="Unassembled WGS sequence"/>
</dbReference>
<protein>
    <submittedName>
        <fullName evidence="2">DUF3127 domain-containing protein</fullName>
    </submittedName>
</protein>
<feature type="compositionally biased region" description="Acidic residues" evidence="1">
    <location>
        <begin position="117"/>
        <end position="127"/>
    </location>
</feature>
<evidence type="ECO:0000313" key="3">
    <source>
        <dbReference type="Proteomes" id="UP000704068"/>
    </source>
</evidence>
<dbReference type="RefSeq" id="WP_303764661.1">
    <property type="nucleotide sequence ID" value="NZ_JABZGR010000038.1"/>
</dbReference>
<proteinExistence type="predicted"/>
<organism evidence="2 3">
    <name type="scientific">Alloprevotella tannerae</name>
    <dbReference type="NCBI Taxonomy" id="76122"/>
    <lineage>
        <taxon>Bacteria</taxon>
        <taxon>Pseudomonadati</taxon>
        <taxon>Bacteroidota</taxon>
        <taxon>Bacteroidia</taxon>
        <taxon>Bacteroidales</taxon>
        <taxon>Prevotellaceae</taxon>
        <taxon>Alloprevotella</taxon>
    </lineage>
</organism>
<name>A0A929X0R2_9BACT</name>
<reference evidence="2" key="1">
    <citation type="submission" date="2020-04" db="EMBL/GenBank/DDBJ databases">
        <title>Deep metagenomics examines the oral microbiome during advanced dental caries in children, revealing novel taxa and co-occurrences with host molecules.</title>
        <authorList>
            <person name="Baker J.L."/>
            <person name="Morton J.T."/>
            <person name="Dinis M."/>
            <person name="Alvarez R."/>
            <person name="Tran N.C."/>
            <person name="Knight R."/>
            <person name="Edlund A."/>
        </authorList>
    </citation>
    <scope>NUCLEOTIDE SEQUENCE</scope>
    <source>
        <strain evidence="2">JCVI_34_bin.1</strain>
    </source>
</reference>
<sequence>MEITGKIIAALEAREGVSKRTGNNWKSQEFVIETTDGQFPRHCVFRVFGEDRLRQFNIQVGQMLTVSFDIDAHEYQGRWFNDISAWRVQAAQMQTAAPMATQPAAPQTDVPAPTAVPEEDPTDDLPF</sequence>
<evidence type="ECO:0000256" key="1">
    <source>
        <dbReference type="SAM" id="MobiDB-lite"/>
    </source>
</evidence>